<accession>A0AA39WZH5</accession>
<reference evidence="2" key="1">
    <citation type="submission" date="2023-06" db="EMBL/GenBank/DDBJ databases">
        <title>Genome-scale phylogeny and comparative genomics of the fungal order Sordariales.</title>
        <authorList>
            <consortium name="Lawrence Berkeley National Laboratory"/>
            <person name="Hensen N."/>
            <person name="Bonometti L."/>
            <person name="Westerberg I."/>
            <person name="Brannstrom I.O."/>
            <person name="Guillou S."/>
            <person name="Cros-Aarteil S."/>
            <person name="Calhoun S."/>
            <person name="Haridas S."/>
            <person name="Kuo A."/>
            <person name="Mondo S."/>
            <person name="Pangilinan J."/>
            <person name="Riley R."/>
            <person name="Labutti K."/>
            <person name="Andreopoulos B."/>
            <person name="Lipzen A."/>
            <person name="Chen C."/>
            <person name="Yanf M."/>
            <person name="Daum C."/>
            <person name="Ng V."/>
            <person name="Clum A."/>
            <person name="Steindorff A."/>
            <person name="Ohm R."/>
            <person name="Martin F."/>
            <person name="Silar P."/>
            <person name="Natvig D."/>
            <person name="Lalanne C."/>
            <person name="Gautier V."/>
            <person name="Ament-Velasquez S.L."/>
            <person name="Kruys A."/>
            <person name="Hutchinson M.I."/>
            <person name="Powell A.J."/>
            <person name="Barry K."/>
            <person name="Miller A.N."/>
            <person name="Grigoriev I.V."/>
            <person name="Debuchy R."/>
            <person name="Gladieux P."/>
            <person name="Thoren M.H."/>
            <person name="Johannesson H."/>
        </authorList>
    </citation>
    <scope>NUCLEOTIDE SEQUENCE</scope>
    <source>
        <strain evidence="2">CBS 606.72</strain>
    </source>
</reference>
<keyword evidence="3" id="KW-1185">Reference proteome</keyword>
<name>A0AA39WZH5_9PEZI</name>
<feature type="chain" id="PRO_5041423909" evidence="1">
    <location>
        <begin position="20"/>
        <end position="78"/>
    </location>
</feature>
<comment type="caution">
    <text evidence="2">The sequence shown here is derived from an EMBL/GenBank/DDBJ whole genome shotgun (WGS) entry which is preliminary data.</text>
</comment>
<proteinExistence type="predicted"/>
<gene>
    <name evidence="2" type="ORF">B0T14DRAFT_517495</name>
</gene>
<dbReference type="AlphaFoldDB" id="A0AA39WZH5"/>
<keyword evidence="1" id="KW-0732">Signal</keyword>
<evidence type="ECO:0000313" key="3">
    <source>
        <dbReference type="Proteomes" id="UP001175000"/>
    </source>
</evidence>
<feature type="signal peptide" evidence="1">
    <location>
        <begin position="1"/>
        <end position="19"/>
    </location>
</feature>
<evidence type="ECO:0000313" key="2">
    <source>
        <dbReference type="EMBL" id="KAK0624075.1"/>
    </source>
</evidence>
<dbReference type="Proteomes" id="UP001175000">
    <property type="component" value="Unassembled WGS sequence"/>
</dbReference>
<organism evidence="2 3">
    <name type="scientific">Immersiella caudata</name>
    <dbReference type="NCBI Taxonomy" id="314043"/>
    <lineage>
        <taxon>Eukaryota</taxon>
        <taxon>Fungi</taxon>
        <taxon>Dikarya</taxon>
        <taxon>Ascomycota</taxon>
        <taxon>Pezizomycotina</taxon>
        <taxon>Sordariomycetes</taxon>
        <taxon>Sordariomycetidae</taxon>
        <taxon>Sordariales</taxon>
        <taxon>Lasiosphaeriaceae</taxon>
        <taxon>Immersiella</taxon>
    </lineage>
</organism>
<sequence>MKPSQLLVFAIFSMDMVQGVSLQQCQIACRSGEEAMYKICRQFPQPALRAGCWTSAVGLKYMNRVKMCESACFYLTGG</sequence>
<protein>
    <submittedName>
        <fullName evidence="2">Uncharacterized protein</fullName>
    </submittedName>
</protein>
<evidence type="ECO:0000256" key="1">
    <source>
        <dbReference type="SAM" id="SignalP"/>
    </source>
</evidence>
<dbReference type="EMBL" id="JAULSU010000003">
    <property type="protein sequence ID" value="KAK0624075.1"/>
    <property type="molecule type" value="Genomic_DNA"/>
</dbReference>